<sequence length="175" mass="18396">MSPWRTCLISAPLFNSLKRPAQLIPTATLSLTASSLPHVGPHQVMEFVTGACWAEDMQRSSPLQNVSLQLSGGPRKAPRPSIPGTLAARGAKGKARPAAQAAPRAAGAHQLLGRSPLLPRKRRNPAPTGAAAPRTPGGSRAAWGKPPGLPQTGHRSLFRAEVAERKQERPSAPPS</sequence>
<organism evidence="2 3">
    <name type="scientific">Pleurodeles waltl</name>
    <name type="common">Iberian ribbed newt</name>
    <dbReference type="NCBI Taxonomy" id="8319"/>
    <lineage>
        <taxon>Eukaryota</taxon>
        <taxon>Metazoa</taxon>
        <taxon>Chordata</taxon>
        <taxon>Craniata</taxon>
        <taxon>Vertebrata</taxon>
        <taxon>Euteleostomi</taxon>
        <taxon>Amphibia</taxon>
        <taxon>Batrachia</taxon>
        <taxon>Caudata</taxon>
        <taxon>Salamandroidea</taxon>
        <taxon>Salamandridae</taxon>
        <taxon>Pleurodelinae</taxon>
        <taxon>Pleurodeles</taxon>
    </lineage>
</organism>
<dbReference type="EMBL" id="JANPWB010000013">
    <property type="protein sequence ID" value="KAJ1104132.1"/>
    <property type="molecule type" value="Genomic_DNA"/>
</dbReference>
<comment type="caution">
    <text evidence="2">The sequence shown here is derived from an EMBL/GenBank/DDBJ whole genome shotgun (WGS) entry which is preliminary data.</text>
</comment>
<feature type="compositionally biased region" description="Low complexity" evidence="1">
    <location>
        <begin position="125"/>
        <end position="142"/>
    </location>
</feature>
<feature type="compositionally biased region" description="Low complexity" evidence="1">
    <location>
        <begin position="96"/>
        <end position="108"/>
    </location>
</feature>
<gene>
    <name evidence="2" type="ORF">NDU88_001547</name>
</gene>
<name>A0AAV7MP15_PLEWA</name>
<evidence type="ECO:0000313" key="3">
    <source>
        <dbReference type="Proteomes" id="UP001066276"/>
    </source>
</evidence>
<reference evidence="2" key="1">
    <citation type="journal article" date="2022" name="bioRxiv">
        <title>Sequencing and chromosome-scale assembly of the giantPleurodeles waltlgenome.</title>
        <authorList>
            <person name="Brown T."/>
            <person name="Elewa A."/>
            <person name="Iarovenko S."/>
            <person name="Subramanian E."/>
            <person name="Araus A.J."/>
            <person name="Petzold A."/>
            <person name="Susuki M."/>
            <person name="Suzuki K.-i.T."/>
            <person name="Hayashi T."/>
            <person name="Toyoda A."/>
            <person name="Oliveira C."/>
            <person name="Osipova E."/>
            <person name="Leigh N.D."/>
            <person name="Simon A."/>
            <person name="Yun M.H."/>
        </authorList>
    </citation>
    <scope>NUCLEOTIDE SEQUENCE</scope>
    <source>
        <strain evidence="2">20211129_DDA</strain>
        <tissue evidence="2">Liver</tissue>
    </source>
</reference>
<proteinExistence type="predicted"/>
<evidence type="ECO:0000313" key="2">
    <source>
        <dbReference type="EMBL" id="KAJ1104132.1"/>
    </source>
</evidence>
<dbReference type="Proteomes" id="UP001066276">
    <property type="component" value="Chromosome 9"/>
</dbReference>
<evidence type="ECO:0000256" key="1">
    <source>
        <dbReference type="SAM" id="MobiDB-lite"/>
    </source>
</evidence>
<keyword evidence="3" id="KW-1185">Reference proteome</keyword>
<feature type="region of interest" description="Disordered" evidence="1">
    <location>
        <begin position="66"/>
        <end position="156"/>
    </location>
</feature>
<dbReference type="AlphaFoldDB" id="A0AAV7MP15"/>
<accession>A0AAV7MP15</accession>
<protein>
    <submittedName>
        <fullName evidence="2">Uncharacterized protein</fullName>
    </submittedName>
</protein>